<dbReference type="Proteomes" id="UP000015354">
    <property type="component" value="Unassembled WGS sequence"/>
</dbReference>
<gene>
    <name evidence="6" type="ORF">STCU_04863</name>
    <name evidence="5" type="ORF">STCU_08511</name>
</gene>
<dbReference type="PANTHER" id="PTHR31399:SF0">
    <property type="entry name" value="DNA-DIRECTED PRIMASE_POLYMERASE PROTEIN"/>
    <property type="match status" value="1"/>
</dbReference>
<keyword evidence="7" id="KW-1185">Reference proteome</keyword>
<dbReference type="GO" id="GO:0005634">
    <property type="term" value="C:nucleus"/>
    <property type="evidence" value="ECO:0007669"/>
    <property type="project" value="TreeGrafter"/>
</dbReference>
<dbReference type="EC" id="2.7.7.102" evidence="3"/>
<dbReference type="GO" id="GO:0006264">
    <property type="term" value="P:mitochondrial DNA replication"/>
    <property type="evidence" value="ECO:0007669"/>
    <property type="project" value="TreeGrafter"/>
</dbReference>
<evidence type="ECO:0000313" key="5">
    <source>
        <dbReference type="EMBL" id="EPY21500.1"/>
    </source>
</evidence>
<dbReference type="GO" id="GO:0005759">
    <property type="term" value="C:mitochondrial matrix"/>
    <property type="evidence" value="ECO:0007669"/>
    <property type="project" value="TreeGrafter"/>
</dbReference>
<dbReference type="GO" id="GO:0042276">
    <property type="term" value="P:error-prone translesion synthesis"/>
    <property type="evidence" value="ECO:0007669"/>
    <property type="project" value="InterPro"/>
</dbReference>
<comment type="catalytic activity">
    <reaction evidence="4">
        <text>DNA(n) + a 2'-deoxyribonucleoside 5'-triphosphate = DNA(n+1) + diphosphate</text>
        <dbReference type="Rhea" id="RHEA:22508"/>
        <dbReference type="Rhea" id="RHEA-COMP:17339"/>
        <dbReference type="Rhea" id="RHEA-COMP:17340"/>
        <dbReference type="ChEBI" id="CHEBI:33019"/>
        <dbReference type="ChEBI" id="CHEBI:61560"/>
        <dbReference type="ChEBI" id="CHEBI:173112"/>
        <dbReference type="EC" id="2.7.7.7"/>
    </reaction>
    <physiologicalReaction direction="left-to-right" evidence="4">
        <dbReference type="Rhea" id="RHEA:22509"/>
    </physiologicalReaction>
</comment>
<comment type="catalytic activity">
    <reaction evidence="2">
        <text>ssDNA + n NTP = ssDNA/pppN(pN)n-1 hybrid + (n-1) diphosphate.</text>
        <dbReference type="EC" id="2.7.7.102"/>
    </reaction>
</comment>
<proteinExistence type="predicted"/>
<sequence length="550" mass="61289">MRLSSTLAHTEVCQEKEKDNNNNNTVLPSMLWCKASFESHFPCDACKLFPLQRDLFAFIDAMSVSSQKDDWLPFSIEFPSEATVSELLSCHGRKSHLVAAKKEQAGTGVTKRAVRKHFSLLYGEDVLSQQSRMFLAATREGVLQVLNTVEAGQLHLYEVIRAHTPCHLYFDVERETDYNLTRTVCDVDSDVLKDEDFFTFETGCHSGVERVSITLDDYAVHMLPQVVRVPSSLCPVNCSVRAENSDTKRLLLRELDIFLAEASSLYATETPLSVESVLVLKSVSASGSSKKFSQHYVIKFKDHVFQSNQDAGVFTRHFVAFLEERSTTDALLHSALFFHDAIKCVPARDGLQIPLVTKKCVIDLAVYSRNRMMRCVGSCKLGKDSVLELDSFVKRGVLQPDLPLSSLFMEALICSGCHGKATIHPTASADDQAPLPPLRPGSAPRGVHGATDLSVLATGGGRDPSAELQIEKSFAIICGKKCKLQNPRSSSERFVLYEVEGTRYCQNVMREHKSNRVYIVVDLVSKAWYQKCFDPDCAHFRSTLTPLSNI</sequence>
<dbReference type="GO" id="GO:0031297">
    <property type="term" value="P:replication fork processing"/>
    <property type="evidence" value="ECO:0007669"/>
    <property type="project" value="TreeGrafter"/>
</dbReference>
<comment type="caution">
    <text evidence="5">The sequence shown here is derived from an EMBL/GenBank/DDBJ whole genome shotgun (WGS) entry which is preliminary data.</text>
</comment>
<dbReference type="GO" id="GO:0009411">
    <property type="term" value="P:response to UV"/>
    <property type="evidence" value="ECO:0007669"/>
    <property type="project" value="TreeGrafter"/>
</dbReference>
<dbReference type="AlphaFoldDB" id="S9VEE7"/>
<evidence type="ECO:0000256" key="2">
    <source>
        <dbReference type="ARBA" id="ARBA00044677"/>
    </source>
</evidence>
<reference evidence="5 7" key="1">
    <citation type="journal article" date="2013" name="PLoS ONE">
        <title>Predicting the Proteins of Angomonas deanei, Strigomonas culicis and Their Respective Endosymbionts Reveals New Aspects of the Trypanosomatidae Family.</title>
        <authorList>
            <person name="Motta M.C."/>
            <person name="Martins A.C."/>
            <person name="de Souza S.S."/>
            <person name="Catta-Preta C.M."/>
            <person name="Silva R."/>
            <person name="Klein C.C."/>
            <person name="de Almeida L.G."/>
            <person name="de Lima Cunha O."/>
            <person name="Ciapina L.P."/>
            <person name="Brocchi M."/>
            <person name="Colabardini A.C."/>
            <person name="de Araujo Lima B."/>
            <person name="Machado C.R."/>
            <person name="de Almeida Soares C.M."/>
            <person name="Probst C.M."/>
            <person name="de Menezes C.B."/>
            <person name="Thompson C.E."/>
            <person name="Bartholomeu D.C."/>
            <person name="Gradia D.F."/>
            <person name="Pavoni D.P."/>
            <person name="Grisard E.C."/>
            <person name="Fantinatti-Garboggini F."/>
            <person name="Marchini F.K."/>
            <person name="Rodrigues-Luiz G.F."/>
            <person name="Wagner G."/>
            <person name="Goldman G.H."/>
            <person name="Fietto J.L."/>
            <person name="Elias M.C."/>
            <person name="Goldman M.H."/>
            <person name="Sagot M.F."/>
            <person name="Pereira M."/>
            <person name="Stoco P.H."/>
            <person name="de Mendonca-Neto R.P."/>
            <person name="Teixeira S.M."/>
            <person name="Maciel T.E."/>
            <person name="de Oliveira Mendes T.A."/>
            <person name="Urmenyi T.P."/>
            <person name="de Souza W."/>
            <person name="Schenkman S."/>
            <person name="de Vasconcelos A.T."/>
        </authorList>
    </citation>
    <scope>NUCLEOTIDE SEQUENCE [LARGE SCALE GENOMIC DNA]</scope>
</reference>
<dbReference type="OrthoDB" id="5988181at2759"/>
<reference evidence="5" key="2">
    <citation type="submission" date="2013-03" db="EMBL/GenBank/DDBJ databases">
        <authorList>
            <person name="Motta M.C.M."/>
            <person name="Martins A.C.A."/>
            <person name="Preta C.M.C.C."/>
            <person name="Silva R."/>
            <person name="de Souza S.S."/>
            <person name="Klein C.C."/>
            <person name="de Almeida L.G.P."/>
            <person name="Cunha O.L."/>
            <person name="Colabardini A.C."/>
            <person name="Lima B.A."/>
            <person name="Machado C.R."/>
            <person name="Soares C.M.A."/>
            <person name="de Menezes C.B.A."/>
            <person name="Bartolomeu D.C."/>
            <person name="Grisard E.C."/>
            <person name="Fantinatti-Garboggini F."/>
            <person name="Rodrigues-Luiz G.F."/>
            <person name="Wagner G."/>
            <person name="Goldman G.H."/>
            <person name="Fietto J.L.R."/>
            <person name="Ciapina L.P."/>
            <person name="Brocchi M."/>
            <person name="Elias M.C."/>
            <person name="Goldman M.H.S."/>
            <person name="Sagot M.-F."/>
            <person name="Pereira M."/>
            <person name="Stoco P.H."/>
            <person name="Teixeira S.M.R."/>
            <person name="de Mendonca-Neto R.P."/>
            <person name="Maciel T.E.F."/>
            <person name="Mendes T.A.O."/>
            <person name="Urmenyi T.P."/>
            <person name="Teixeira M.M.G."/>
            <person name="de Camargo E.F.P."/>
            <person name="de Sousa W."/>
            <person name="Schenkman S."/>
            <person name="de Vasconcelos A.T.R."/>
        </authorList>
    </citation>
    <scope>NUCLEOTIDE SEQUENCE</scope>
</reference>
<dbReference type="EMBL" id="ATMH01008511">
    <property type="protein sequence ID" value="EPY21500.1"/>
    <property type="molecule type" value="Genomic_DNA"/>
</dbReference>
<organism evidence="5 7">
    <name type="scientific">Strigomonas culicis</name>
    <dbReference type="NCBI Taxonomy" id="28005"/>
    <lineage>
        <taxon>Eukaryota</taxon>
        <taxon>Discoba</taxon>
        <taxon>Euglenozoa</taxon>
        <taxon>Kinetoplastea</taxon>
        <taxon>Metakinetoplastina</taxon>
        <taxon>Trypanosomatida</taxon>
        <taxon>Trypanosomatidae</taxon>
        <taxon>Strigomonadinae</taxon>
        <taxon>Strigomonas</taxon>
    </lineage>
</organism>
<protein>
    <recommendedName>
        <fullName evidence="1">DNA-directed primase/polymerase protein</fullName>
        <ecNumber evidence="3">2.7.7.102</ecNumber>
    </recommendedName>
</protein>
<evidence type="ECO:0000256" key="1">
    <source>
        <dbReference type="ARBA" id="ARBA00026139"/>
    </source>
</evidence>
<dbReference type="InterPro" id="IPR044917">
    <property type="entry name" value="PRIMPOL"/>
</dbReference>
<accession>S9VEE7</accession>
<dbReference type="EMBL" id="ATMH01004863">
    <property type="protein sequence ID" value="EPY28823.1"/>
    <property type="molecule type" value="Genomic_DNA"/>
</dbReference>
<name>S9VEE7_9TRYP</name>
<dbReference type="GO" id="GO:0003682">
    <property type="term" value="F:chromatin binding"/>
    <property type="evidence" value="ECO:0007669"/>
    <property type="project" value="TreeGrafter"/>
</dbReference>
<evidence type="ECO:0000256" key="3">
    <source>
        <dbReference type="ARBA" id="ARBA00044768"/>
    </source>
</evidence>
<dbReference type="GO" id="GO:0003887">
    <property type="term" value="F:DNA-directed DNA polymerase activity"/>
    <property type="evidence" value="ECO:0007669"/>
    <property type="project" value="UniProtKB-EC"/>
</dbReference>
<dbReference type="PANTHER" id="PTHR31399">
    <property type="entry name" value="DNA-DIRECTED PRIMASE / POLYMERASE PROTEIN"/>
    <property type="match status" value="1"/>
</dbReference>
<dbReference type="Pfam" id="PF03121">
    <property type="entry name" value="Herpes_UL52"/>
    <property type="match status" value="1"/>
</dbReference>
<evidence type="ECO:0000313" key="6">
    <source>
        <dbReference type="EMBL" id="EPY28823.1"/>
    </source>
</evidence>
<evidence type="ECO:0000256" key="4">
    <source>
        <dbReference type="ARBA" id="ARBA00047303"/>
    </source>
</evidence>
<evidence type="ECO:0000313" key="7">
    <source>
        <dbReference type="Proteomes" id="UP000015354"/>
    </source>
</evidence>